<dbReference type="Proteomes" id="UP000712157">
    <property type="component" value="Unassembled WGS sequence"/>
</dbReference>
<keyword evidence="4" id="KW-0418">Kinase</keyword>
<feature type="transmembrane region" description="Helical" evidence="2">
    <location>
        <begin position="475"/>
        <end position="497"/>
    </location>
</feature>
<evidence type="ECO:0000313" key="4">
    <source>
        <dbReference type="EMBL" id="MBU9737696.1"/>
    </source>
</evidence>
<sequence>MPDPSILSAGPSGNRLTEILGVLKKHHITRGLQPVKLREILEDLGPTYVKLGQIMSMRSDILPEAYCRELTRLRTEVRPLPYETIREIIETELGRPVQEVFTAIEPKPLGSASIAQVHPALLKTGERVVVKVQRPHIRETMANDIALMRKAVTLLKFTIGTGDLIDFRMVIDELWKTSQEEMDFLKEAANCDRFRENQKEISYVTCPLVNHQLTTPHLLVMSYIDGVQIDQIPELTGLGYDMREIGEKAAENYCKQILEDGFFHADPHPGNLRVEGGQIAWLDLGMMGQLSDHHKQLFKRAIMAVLKNDIYELKNVLLSLGEPKERINHTRLYTDIDDLVSRYLTMDLGSMDLGRLIESLLDLVKAHRIAMPSDITLLGRSIITMEGLLCACSPAVNMFQILSAHMSSLLYQDLDLKKELGRNARQLYLSMGKSLEIPAQLSDLLNITKNGQTKINLELTDSLEMQRVFRYSTGYLALSILAAALILGACVLCLTPIRPAPLGIPWLSWIGFGLSACLILYLLFRILIRPKK</sequence>
<comment type="similarity">
    <text evidence="1">Belongs to the protein kinase superfamily. ADCK protein kinase family.</text>
</comment>
<evidence type="ECO:0000256" key="2">
    <source>
        <dbReference type="SAM" id="Phobius"/>
    </source>
</evidence>
<reference evidence="4" key="1">
    <citation type="submission" date="2021-06" db="EMBL/GenBank/DDBJ databases">
        <title>Description of novel taxa of the family Lachnospiraceae.</title>
        <authorList>
            <person name="Chaplin A.V."/>
            <person name="Sokolova S.R."/>
            <person name="Pikina A.P."/>
            <person name="Korzhanova M."/>
            <person name="Belova V."/>
            <person name="Korostin D."/>
            <person name="Efimov B.A."/>
        </authorList>
    </citation>
    <scope>NUCLEOTIDE SEQUENCE</scope>
    <source>
        <strain evidence="4">ASD5720</strain>
    </source>
</reference>
<accession>A0A949K0L4</accession>
<dbReference type="EMBL" id="JAHQCW010000023">
    <property type="protein sequence ID" value="MBU9737696.1"/>
    <property type="molecule type" value="Genomic_DNA"/>
</dbReference>
<dbReference type="PANTHER" id="PTHR10566">
    <property type="entry name" value="CHAPERONE-ACTIVITY OF BC1 COMPLEX CABC1 -RELATED"/>
    <property type="match status" value="1"/>
</dbReference>
<keyword evidence="4" id="KW-0808">Transferase</keyword>
<dbReference type="InterPro" id="IPR050154">
    <property type="entry name" value="UbiB_kinase"/>
</dbReference>
<feature type="transmembrane region" description="Helical" evidence="2">
    <location>
        <begin position="503"/>
        <end position="524"/>
    </location>
</feature>
<evidence type="ECO:0000259" key="3">
    <source>
        <dbReference type="Pfam" id="PF03109"/>
    </source>
</evidence>
<proteinExistence type="inferred from homology"/>
<dbReference type="RefSeq" id="WP_238722139.1">
    <property type="nucleotide sequence ID" value="NZ_JAHQCW010000023.1"/>
</dbReference>
<organism evidence="4 5">
    <name type="scientific">Diplocloster agilis</name>
    <dbReference type="NCBI Taxonomy" id="2850323"/>
    <lineage>
        <taxon>Bacteria</taxon>
        <taxon>Bacillati</taxon>
        <taxon>Bacillota</taxon>
        <taxon>Clostridia</taxon>
        <taxon>Lachnospirales</taxon>
        <taxon>Lachnospiraceae</taxon>
        <taxon>Diplocloster</taxon>
    </lineage>
</organism>
<dbReference type="InterPro" id="IPR011009">
    <property type="entry name" value="Kinase-like_dom_sf"/>
</dbReference>
<dbReference type="InterPro" id="IPR004147">
    <property type="entry name" value="ABC1_dom"/>
</dbReference>
<name>A0A949K0L4_9FIRM</name>
<keyword evidence="2" id="KW-1133">Transmembrane helix</keyword>
<dbReference type="Pfam" id="PF03109">
    <property type="entry name" value="ABC1"/>
    <property type="match status" value="1"/>
</dbReference>
<comment type="caution">
    <text evidence="4">The sequence shown here is derived from an EMBL/GenBank/DDBJ whole genome shotgun (WGS) entry which is preliminary data.</text>
</comment>
<keyword evidence="2" id="KW-0472">Membrane</keyword>
<dbReference type="AlphaFoldDB" id="A0A949K0L4"/>
<keyword evidence="5" id="KW-1185">Reference proteome</keyword>
<dbReference type="GO" id="GO:0016301">
    <property type="term" value="F:kinase activity"/>
    <property type="evidence" value="ECO:0007669"/>
    <property type="project" value="UniProtKB-KW"/>
</dbReference>
<protein>
    <submittedName>
        <fullName evidence="4">AarF/ABC1/UbiB kinase family protein</fullName>
    </submittedName>
</protein>
<dbReference type="CDD" id="cd05121">
    <property type="entry name" value="ABC1_ADCK3-like"/>
    <property type="match status" value="1"/>
</dbReference>
<gene>
    <name evidence="4" type="ORF">KTH89_14205</name>
</gene>
<feature type="domain" description="ABC1 atypical kinase-like" evidence="3">
    <location>
        <begin position="73"/>
        <end position="315"/>
    </location>
</feature>
<evidence type="ECO:0000256" key="1">
    <source>
        <dbReference type="ARBA" id="ARBA00009670"/>
    </source>
</evidence>
<evidence type="ECO:0000313" key="5">
    <source>
        <dbReference type="Proteomes" id="UP000712157"/>
    </source>
</evidence>
<keyword evidence="2" id="KW-0812">Transmembrane</keyword>
<dbReference type="PANTHER" id="PTHR10566:SF113">
    <property type="entry name" value="PROTEIN ACTIVITY OF BC1 COMPLEX KINASE 7, CHLOROPLASTIC"/>
    <property type="match status" value="1"/>
</dbReference>
<dbReference type="SUPFAM" id="SSF56112">
    <property type="entry name" value="Protein kinase-like (PK-like)"/>
    <property type="match status" value="1"/>
</dbReference>